<proteinExistence type="predicted"/>
<keyword evidence="2" id="KW-0808">Transferase</keyword>
<protein>
    <recommendedName>
        <fullName evidence="6">Glycosyl transferase</fullName>
    </recommendedName>
</protein>
<dbReference type="RefSeq" id="WP_129734184.1">
    <property type="nucleotide sequence ID" value="NZ_PRLM01000001.1"/>
</dbReference>
<keyword evidence="5" id="KW-1185">Reference proteome</keyword>
<dbReference type="Proteomes" id="UP001191019">
    <property type="component" value="Unassembled WGS sequence"/>
</dbReference>
<organism evidence="4 5">
    <name type="scientific">Candidatus Nanosyncoccus alces</name>
    <dbReference type="NCBI Taxonomy" id="2171997"/>
    <lineage>
        <taxon>Bacteria</taxon>
        <taxon>Candidatus Saccharimonadota</taxon>
        <taxon>Candidatus Nanosyncoccalia</taxon>
        <taxon>Candidatus Nanosyncoccales</taxon>
        <taxon>Candidatus Nanosyncoccaceae</taxon>
        <taxon>Candidatus Nanosyncoccus</taxon>
    </lineage>
</organism>
<dbReference type="EMBL" id="PRLM01000001">
    <property type="protein sequence ID" value="RYC75079.1"/>
    <property type="molecule type" value="Genomic_DNA"/>
</dbReference>
<dbReference type="PANTHER" id="PTHR13778">
    <property type="entry name" value="GLYCOSYLTRANSFERASE 8 DOMAIN-CONTAINING PROTEIN"/>
    <property type="match status" value="1"/>
</dbReference>
<reference evidence="4 5" key="2">
    <citation type="journal article" date="2020" name="Cell Rep.">
        <title>Acquisition and Adaptation of Ultra-small Parasitic Reduced Genome Bacteria to Mammalian Hosts.</title>
        <authorList>
            <person name="McLean J.S."/>
            <person name="Bor B."/>
            <person name="Kerns K.A."/>
            <person name="Liu Q."/>
            <person name="To T.T."/>
            <person name="Solden L."/>
            <person name="Hendrickson E.L."/>
            <person name="Wrighton K."/>
            <person name="Shi W."/>
            <person name="He X."/>
        </authorList>
    </citation>
    <scope>NUCLEOTIDE SEQUENCE [LARGE SCALE GENOMIC DNA]</scope>
    <source>
        <strain evidence="4 5">TM7_G3_2_Rum_HOT_351B</strain>
    </source>
</reference>
<evidence type="ECO:0000313" key="5">
    <source>
        <dbReference type="Proteomes" id="UP001191019"/>
    </source>
</evidence>
<dbReference type="Pfam" id="PF01501">
    <property type="entry name" value="Glyco_transf_8"/>
    <property type="match status" value="1"/>
</dbReference>
<keyword evidence="1" id="KW-0328">Glycosyltransferase</keyword>
<name>A0ABY0FNX5_9BACT</name>
<dbReference type="InterPro" id="IPR002495">
    <property type="entry name" value="Glyco_trans_8"/>
</dbReference>
<dbReference type="InterPro" id="IPR050748">
    <property type="entry name" value="Glycosyltrans_8_dom-fam"/>
</dbReference>
<evidence type="ECO:0000256" key="3">
    <source>
        <dbReference type="ARBA" id="ARBA00022723"/>
    </source>
</evidence>
<evidence type="ECO:0000256" key="1">
    <source>
        <dbReference type="ARBA" id="ARBA00022676"/>
    </source>
</evidence>
<evidence type="ECO:0000313" key="4">
    <source>
        <dbReference type="EMBL" id="RYC75079.1"/>
    </source>
</evidence>
<comment type="caution">
    <text evidence="4">The sequence shown here is derived from an EMBL/GenBank/DDBJ whole genome shotgun (WGS) entry which is preliminary data.</text>
</comment>
<reference evidence="4 5" key="1">
    <citation type="journal article" date="2018" name="bioRxiv">
        <title>Evidence of independent acquisition and adaption of ultra-small bacteria to human hosts across the highly diverse yet reduced genomes of the phylum Saccharibacteria.</title>
        <authorList>
            <person name="McLean J.S."/>
            <person name="Bor B."/>
            <person name="To T.T."/>
            <person name="Liu Q."/>
            <person name="Kearns K.A."/>
            <person name="Solden L.M."/>
            <person name="Wrighton K.C."/>
            <person name="He X."/>
            <person name="Shi W."/>
        </authorList>
    </citation>
    <scope>NUCLEOTIDE SEQUENCE [LARGE SCALE GENOMIC DNA]</scope>
    <source>
        <strain evidence="4 5">TM7_G3_2_Rum_HOT_351B</strain>
    </source>
</reference>
<dbReference type="Gene3D" id="3.90.550.10">
    <property type="entry name" value="Spore Coat Polysaccharide Biosynthesis Protein SpsA, Chain A"/>
    <property type="match status" value="1"/>
</dbReference>
<evidence type="ECO:0008006" key="6">
    <source>
        <dbReference type="Google" id="ProtNLM"/>
    </source>
</evidence>
<evidence type="ECO:0000256" key="2">
    <source>
        <dbReference type="ARBA" id="ARBA00022679"/>
    </source>
</evidence>
<gene>
    <name evidence="4" type="ORF">G3RUM_00010</name>
</gene>
<dbReference type="SUPFAM" id="SSF53448">
    <property type="entry name" value="Nucleotide-diphospho-sugar transferases"/>
    <property type="match status" value="1"/>
</dbReference>
<accession>A0ABY0FNX5</accession>
<keyword evidence="3" id="KW-0479">Metal-binding</keyword>
<dbReference type="InterPro" id="IPR029044">
    <property type="entry name" value="Nucleotide-diphossugar_trans"/>
</dbReference>
<dbReference type="PANTHER" id="PTHR13778:SF47">
    <property type="entry name" value="LIPOPOLYSACCHARIDE 1,3-GALACTOSYLTRANSFERASE"/>
    <property type="match status" value="1"/>
</dbReference>
<sequence length="274" mass="31906">MNILYCGDKGIARGVLVSILSLVKNNFEPLNIYILTINYEDTAAFAEKAAKFLDKLVKEKNAKSFVKLIDATDVFVENLPKKNMGSYFTPCSMLRLYMDKVPEIAKLDRVLYLDYDVVCRKDISNFYNMNLTGVEAAGVLDIYGKNFYHYRGILNFDYMNSGVMLFNMPECIKTKMFEKAVRLCAERWMMLADQAALNKAIARRKLVARKYNEQGERPKEDTVLHHFSNNFKFWPYFRVQKVKPFEVEKIHKVLKITEYDDILADYEKLKANVI</sequence>